<evidence type="ECO:0000313" key="2">
    <source>
        <dbReference type="EMBL" id="KAK0736764.1"/>
    </source>
</evidence>
<gene>
    <name evidence="2" type="ORF">B0T21DRAFT_411910</name>
</gene>
<dbReference type="EMBL" id="JAUKTV010000006">
    <property type="protein sequence ID" value="KAK0736764.1"/>
    <property type="molecule type" value="Genomic_DNA"/>
</dbReference>
<feature type="region of interest" description="Disordered" evidence="1">
    <location>
        <begin position="1"/>
        <end position="119"/>
    </location>
</feature>
<evidence type="ECO:0000313" key="3">
    <source>
        <dbReference type="Proteomes" id="UP001172159"/>
    </source>
</evidence>
<sequence length="359" mass="40391">MAPTVPMSSSRALRSRSRAQPSATRQDQDTYQAPTGPAPAPEPLRRSQRCRLPAPTVAPEPLTANDEPAPEPPRRSKRLRLQAQESRPAEDESAFEPPRRSKRQRVQALAEDPDSEYEDTVEVHSDQVPIVEKDPSQHWTDESGLIRVGTQPIEEVQFIRWTSKSASHASFLQRIATTKSSDPTAILDQDLTLQILEDQQLTASRATSPQQYHELVCGYTGRALTHSPNHGLTYSIEGIYSICKFDDQFSYHVPANITVISWSLNLVKGPHSPLVLALTAQYIKSHQELDIEKRIAEQARIVNAMANTHHFTQAFQLTRNDKESRLASFNNKWKHMAEEYLEAMRTGVRAVNVTAMLDD</sequence>
<dbReference type="AlphaFoldDB" id="A0AA40BM46"/>
<reference evidence="2" key="1">
    <citation type="submission" date="2023-06" db="EMBL/GenBank/DDBJ databases">
        <title>Genome-scale phylogeny and comparative genomics of the fungal order Sordariales.</title>
        <authorList>
            <consortium name="Lawrence Berkeley National Laboratory"/>
            <person name="Hensen N."/>
            <person name="Bonometti L."/>
            <person name="Westerberg I."/>
            <person name="Brannstrom I.O."/>
            <person name="Guillou S."/>
            <person name="Cros-Aarteil S."/>
            <person name="Calhoun S."/>
            <person name="Haridas S."/>
            <person name="Kuo A."/>
            <person name="Mondo S."/>
            <person name="Pangilinan J."/>
            <person name="Riley R."/>
            <person name="Labutti K."/>
            <person name="Andreopoulos B."/>
            <person name="Lipzen A."/>
            <person name="Chen C."/>
            <person name="Yanf M."/>
            <person name="Daum C."/>
            <person name="Ng V."/>
            <person name="Clum A."/>
            <person name="Steindorff A."/>
            <person name="Ohm R."/>
            <person name="Martin F."/>
            <person name="Silar P."/>
            <person name="Natvig D."/>
            <person name="Lalanne C."/>
            <person name="Gautier V."/>
            <person name="Ament-Velasquez S.L."/>
            <person name="Kruys A."/>
            <person name="Hutchinson M.I."/>
            <person name="Powell A.J."/>
            <person name="Barry K."/>
            <person name="Miller A.N."/>
            <person name="Grigoriev I.V."/>
            <person name="Debuchy R."/>
            <person name="Gladieux P."/>
            <person name="Thoren M.H."/>
            <person name="Johannesson H."/>
        </authorList>
    </citation>
    <scope>NUCLEOTIDE SEQUENCE</scope>
    <source>
        <strain evidence="2">CBS 540.89</strain>
    </source>
</reference>
<protein>
    <submittedName>
        <fullName evidence="2">Uncharacterized protein</fullName>
    </submittedName>
</protein>
<keyword evidence="3" id="KW-1185">Reference proteome</keyword>
<feature type="compositionally biased region" description="Low complexity" evidence="1">
    <location>
        <begin position="8"/>
        <end position="23"/>
    </location>
</feature>
<name>A0AA40BM46_9PEZI</name>
<proteinExistence type="predicted"/>
<organism evidence="2 3">
    <name type="scientific">Apiosordaria backusii</name>
    <dbReference type="NCBI Taxonomy" id="314023"/>
    <lineage>
        <taxon>Eukaryota</taxon>
        <taxon>Fungi</taxon>
        <taxon>Dikarya</taxon>
        <taxon>Ascomycota</taxon>
        <taxon>Pezizomycotina</taxon>
        <taxon>Sordariomycetes</taxon>
        <taxon>Sordariomycetidae</taxon>
        <taxon>Sordariales</taxon>
        <taxon>Lasiosphaeriaceae</taxon>
        <taxon>Apiosordaria</taxon>
    </lineage>
</organism>
<comment type="caution">
    <text evidence="2">The sequence shown here is derived from an EMBL/GenBank/DDBJ whole genome shotgun (WGS) entry which is preliminary data.</text>
</comment>
<dbReference type="Proteomes" id="UP001172159">
    <property type="component" value="Unassembled WGS sequence"/>
</dbReference>
<evidence type="ECO:0000256" key="1">
    <source>
        <dbReference type="SAM" id="MobiDB-lite"/>
    </source>
</evidence>
<accession>A0AA40BM46</accession>